<evidence type="ECO:0000259" key="7">
    <source>
        <dbReference type="PROSITE" id="PS50199"/>
    </source>
</evidence>
<dbReference type="SMART" id="SM00547">
    <property type="entry name" value="ZnF_RBZ"/>
    <property type="match status" value="1"/>
</dbReference>
<evidence type="ECO:0000256" key="2">
    <source>
        <dbReference type="ARBA" id="ARBA00022771"/>
    </source>
</evidence>
<keyword evidence="1" id="KW-0479">Metal-binding</keyword>
<dbReference type="SUPFAM" id="SSF90209">
    <property type="entry name" value="Ran binding protein zinc finger-like"/>
    <property type="match status" value="1"/>
</dbReference>
<evidence type="ECO:0000256" key="4">
    <source>
        <dbReference type="PROSITE-ProRule" id="PRU00322"/>
    </source>
</evidence>
<keyword evidence="9" id="KW-1185">Reference proteome</keyword>
<feature type="region of interest" description="Disordered" evidence="6">
    <location>
        <begin position="899"/>
        <end position="918"/>
    </location>
</feature>
<keyword evidence="3" id="KW-0862">Zinc</keyword>
<feature type="coiled-coil region" evidence="5">
    <location>
        <begin position="775"/>
        <end position="802"/>
    </location>
</feature>
<comment type="caution">
    <text evidence="8">The sequence shown here is derived from an EMBL/GenBank/DDBJ whole genome shotgun (WGS) entry which is preliminary data.</text>
</comment>
<name>A0ABQ6M8H8_9STRA</name>
<dbReference type="EMBL" id="BRYB01000056">
    <property type="protein sequence ID" value="GMI21661.1"/>
    <property type="molecule type" value="Genomic_DNA"/>
</dbReference>
<reference evidence="8 9" key="1">
    <citation type="journal article" date="2023" name="Commun. Biol.">
        <title>Genome analysis of Parmales, the sister group of diatoms, reveals the evolutionary specialization of diatoms from phago-mixotrophs to photoautotrophs.</title>
        <authorList>
            <person name="Ban H."/>
            <person name="Sato S."/>
            <person name="Yoshikawa S."/>
            <person name="Yamada K."/>
            <person name="Nakamura Y."/>
            <person name="Ichinomiya M."/>
            <person name="Sato N."/>
            <person name="Blanc-Mathieu R."/>
            <person name="Endo H."/>
            <person name="Kuwata A."/>
            <person name="Ogata H."/>
        </authorList>
    </citation>
    <scope>NUCLEOTIDE SEQUENCE [LARGE SCALE GENOMIC DNA]</scope>
</reference>
<evidence type="ECO:0000256" key="1">
    <source>
        <dbReference type="ARBA" id="ARBA00022723"/>
    </source>
</evidence>
<organism evidence="8 9">
    <name type="scientific">Tetraparma gracilis</name>
    <dbReference type="NCBI Taxonomy" id="2962635"/>
    <lineage>
        <taxon>Eukaryota</taxon>
        <taxon>Sar</taxon>
        <taxon>Stramenopiles</taxon>
        <taxon>Ochrophyta</taxon>
        <taxon>Bolidophyceae</taxon>
        <taxon>Parmales</taxon>
        <taxon>Triparmaceae</taxon>
        <taxon>Tetraparma</taxon>
    </lineage>
</organism>
<dbReference type="InterPro" id="IPR001876">
    <property type="entry name" value="Znf_RanBP2"/>
</dbReference>
<sequence>MAHSDSDIVEMLLDPLPPHVASFVALCDANPSQPFDSFCAAAIADVREDFLNQAGLRADARLPIEPLQVFLQRDPSPSLRILGYRGCVENFCELVKIALREMSGGTRARARAMFEQFKEKAQRAPRLGGLGLVEADELEGALRPLQLLRLQALAEQALSELEEQTPGGDEQAQAMRAEMAVLMLSYKEQTAYMRLGEAEMARVILEENLDPDVTDAIDEQVALLSLPPSMLSGPVSTLSRIFTEMRVKGGKLVVERFHALRCIKPLMGVLPVLENSSFLVAADLLHLFSELGSPVPAALRDPASQEAIAKVVLSVVAAPGNPASSANCANCTRARTVLELALLLQQTSEGGFEHTHKFVSDASFADVLYWNSPLPDAIAELLESACFWECPCWTWRAVEFFGVLFYGGGKVGADIAANRHGLVATIVSLLDHEMPVPDEAVSDGTTQDSYVYKAEVWFEERRATARFLHHVTAARDSSLLSIPSLLPSLTHWTLECMVGSISSSPMARKALEYFAAALVNISELDGFEGYPRSIADMAGFLATLDMVSFFMVDGRDDRDEGKEGLDPATSAFGAIERLQDGCDADDNAIQLLDSYCQLITSDLLPLGLETIGLLCKHSSVLVPFFKPDATPSLSRLLKSTDIATTMLVLISCTEPSIAGSKSYMGLSFALGFAVCLSEAEYPLLALDDLIPLLAAKTTQKGVGALYARASLAIINNVVQFNVLGRRAPQVELSGIKRDLQKRRVWVEGETENAAAAKAEATWLGKIMLGIDRIIAERAPREKAELEKQEKLAEQNAAQLIRELYEPQAAQDPKKSKKKKKKKKKGKAANRAEDSSLSSDDEVPRKGRGGKASPSKGEWACGACTFVNQAGHLACSMCATPRPIDAQIAALGVPGELETESAAEASSAAASPGRSARSTTDLMDEMAAIDAQIAALGAPRAGL</sequence>
<dbReference type="Gene3D" id="2.30.30.380">
    <property type="entry name" value="Zn-finger domain of Sec23/24"/>
    <property type="match status" value="1"/>
</dbReference>
<feature type="compositionally biased region" description="Basic residues" evidence="6">
    <location>
        <begin position="814"/>
        <end position="827"/>
    </location>
</feature>
<feature type="compositionally biased region" description="Low complexity" evidence="6">
    <location>
        <begin position="899"/>
        <end position="917"/>
    </location>
</feature>
<dbReference type="PROSITE" id="PS01358">
    <property type="entry name" value="ZF_RANBP2_1"/>
    <property type="match status" value="1"/>
</dbReference>
<keyword evidence="2 4" id="KW-0863">Zinc-finger</keyword>
<proteinExistence type="predicted"/>
<evidence type="ECO:0000256" key="6">
    <source>
        <dbReference type="SAM" id="MobiDB-lite"/>
    </source>
</evidence>
<evidence type="ECO:0000256" key="3">
    <source>
        <dbReference type="ARBA" id="ARBA00022833"/>
    </source>
</evidence>
<evidence type="ECO:0000256" key="5">
    <source>
        <dbReference type="SAM" id="Coils"/>
    </source>
</evidence>
<dbReference type="InterPro" id="IPR036443">
    <property type="entry name" value="Znf_RanBP2_sf"/>
</dbReference>
<accession>A0ABQ6M8H8</accession>
<feature type="domain" description="RanBP2-type" evidence="7">
    <location>
        <begin position="854"/>
        <end position="883"/>
    </location>
</feature>
<keyword evidence="5" id="KW-0175">Coiled coil</keyword>
<feature type="region of interest" description="Disordered" evidence="6">
    <location>
        <begin position="803"/>
        <end position="855"/>
    </location>
</feature>
<evidence type="ECO:0000313" key="8">
    <source>
        <dbReference type="EMBL" id="GMI21661.1"/>
    </source>
</evidence>
<gene>
    <name evidence="8" type="ORF">TeGR_g12300</name>
</gene>
<evidence type="ECO:0000313" key="9">
    <source>
        <dbReference type="Proteomes" id="UP001165060"/>
    </source>
</evidence>
<dbReference type="Proteomes" id="UP001165060">
    <property type="component" value="Unassembled WGS sequence"/>
</dbReference>
<protein>
    <recommendedName>
        <fullName evidence="7">RanBP2-type domain-containing protein</fullName>
    </recommendedName>
</protein>
<dbReference type="PROSITE" id="PS50199">
    <property type="entry name" value="ZF_RANBP2_2"/>
    <property type="match status" value="1"/>
</dbReference>